<evidence type="ECO:0000313" key="1">
    <source>
        <dbReference type="EMBL" id="OGY92185.1"/>
    </source>
</evidence>
<comment type="caution">
    <text evidence="1">The sequence shown here is derived from an EMBL/GenBank/DDBJ whole genome shotgun (WGS) entry which is preliminary data.</text>
</comment>
<evidence type="ECO:0008006" key="3">
    <source>
        <dbReference type="Google" id="ProtNLM"/>
    </source>
</evidence>
<dbReference type="SUPFAM" id="SSF48371">
    <property type="entry name" value="ARM repeat"/>
    <property type="match status" value="1"/>
</dbReference>
<proteinExistence type="predicted"/>
<gene>
    <name evidence="1" type="ORF">A3B31_00675</name>
</gene>
<evidence type="ECO:0000313" key="2">
    <source>
        <dbReference type="Proteomes" id="UP000177349"/>
    </source>
</evidence>
<dbReference type="Gene3D" id="1.25.10.10">
    <property type="entry name" value="Leucine-rich Repeat Variant"/>
    <property type="match status" value="1"/>
</dbReference>
<dbReference type="AlphaFoldDB" id="A0A1G2BSL4"/>
<reference evidence="1 2" key="1">
    <citation type="journal article" date="2016" name="Nat. Commun.">
        <title>Thousands of microbial genomes shed light on interconnected biogeochemical processes in an aquifer system.</title>
        <authorList>
            <person name="Anantharaman K."/>
            <person name="Brown C.T."/>
            <person name="Hug L.A."/>
            <person name="Sharon I."/>
            <person name="Castelle C.J."/>
            <person name="Probst A.J."/>
            <person name="Thomas B.C."/>
            <person name="Singh A."/>
            <person name="Wilkins M.J."/>
            <person name="Karaoz U."/>
            <person name="Brodie E.L."/>
            <person name="Williams K.H."/>
            <person name="Hubbard S.S."/>
            <person name="Banfield J.F."/>
        </authorList>
    </citation>
    <scope>NUCLEOTIDE SEQUENCE [LARGE SCALE GENOMIC DNA]</scope>
</reference>
<name>A0A1G2BSL4_9BACT</name>
<organism evidence="1 2">
    <name type="scientific">Candidatus Komeilibacteria bacterium RIFCSPLOWO2_01_FULL_53_11</name>
    <dbReference type="NCBI Taxonomy" id="1798552"/>
    <lineage>
        <taxon>Bacteria</taxon>
        <taxon>Candidatus Komeiliibacteriota</taxon>
    </lineage>
</organism>
<protein>
    <recommendedName>
        <fullName evidence="3">HEAT repeat domain-containing protein</fullName>
    </recommendedName>
</protein>
<dbReference type="Proteomes" id="UP000177349">
    <property type="component" value="Unassembled WGS sequence"/>
</dbReference>
<sequence length="450" mass="51270">MVVQTILAGLHDPAYYVRWHCRLVLRRLLSRDVLISKLLELMRWDSLDDVRLDAIDELIVSRAQHATAEAVLAYTARHDCNASVRAKAQEALCLFRCRTPEAFSSYRSGLSDSDNAVRIHAARACVMCGETTSDVVEVLGSGLAEPLYASQAWSALEFARIAHPSIVRRCIRNLTRENRRRYRYESQARGLLPTIGMKFWHKPMPVEIPSRGKPMDGVYPWVWEDLGVFHGWRGHAHSDKQNTTAQICFHADWFPRIHFIALTQLIAFQENEKLLAQAPATLEGSAVGFLLQGGGALYRLDGMREVRPCVRTERVDFTFGFRKDMQATQLLMFAGLARHRPSNPVLHRLERTASRVWSRFESAFSEILIGEGLSMLAASRWYTSRGRPSIRYGIRYERPYEEFVGALWPLQQLFSNSRGKDLRKASNKLVASVVRECEAIVSEHARVRLS</sequence>
<dbReference type="EMBL" id="MHKN01000022">
    <property type="protein sequence ID" value="OGY92185.1"/>
    <property type="molecule type" value="Genomic_DNA"/>
</dbReference>
<accession>A0A1G2BSL4</accession>
<dbReference type="InterPro" id="IPR016024">
    <property type="entry name" value="ARM-type_fold"/>
</dbReference>
<dbReference type="InterPro" id="IPR011989">
    <property type="entry name" value="ARM-like"/>
</dbReference>